<keyword evidence="2" id="KW-0732">Signal</keyword>
<feature type="compositionally biased region" description="Polar residues" evidence="1">
    <location>
        <begin position="158"/>
        <end position="173"/>
    </location>
</feature>
<keyword evidence="4" id="KW-1185">Reference proteome</keyword>
<sequence length="819" mass="90778">MKILTILMMISIGLLLLATIVKGDISEKLRQGQGFEGRPSNFQGLQPPLFGGAAKAGLPNLKASGVSNIPRIVIPSHHGDENDEDNLDRLCNDPFHSFLCLPVGPRKHRLDGRLRPGAVLPPGMFLSGSNSDFRETKQPLTKGGGLLSDEVDGYQYPKPSNNIPSFSPTSGYNYPTPPPHQQLTQPPKQNSEQGYVYKKPANPLPLPSQQVTTKSPPPGPSYQYLPAVETPNIDMRISSQTIQKPEILPNSFSNTAKTTNNFPQQVPLRKSSSVSTLRTYPTYNYPTTTSRPSTFSTSQRTTSRPSVFTTSRPSVFSTTQRTTPPNLFQTTQRTYTYQKPTFQTTQKTPNFFFQAKSQTFAQPKYPTNRNNLNAPDATNTIKSTSLPATSNQYLPSFNPDAKPTNQFDVSSVPKPSNGYLPAVEGQSTNLQQNVEGTALLADEVVPAPKPLRKHERNHTLEELCNDAFHSFLCKPVTKQRKRIDGRIRPGAKIPPHVLLGAGSADQNYRKLLPNQQRQEGQSFLSTEIDNNERHPGYPYQVPKIFFDSTNVRKEYSFPGQFGNQFFTGAASDSLALAKQFTNRNSVPQNIKPVSNNSSTSKIKNKGYFYPAPSNVEKPSVNKGYNYERPSSTKPQFAETNQLNDAYDNNQTTHKPTENTVVPAASFQTENKGYLYPKPSQTNGYFYPKPAAGPDQATFEYPSSTTTTTTTTTTTLKPEPVPAGTSHDEATGYNYPKPSTSFTLPTTKKPQGYVYNKPAKGREFTLPQFKPTSSSVPFGTRLSKIVKQEELRFRNSKSFQLQESVNDDLPPASQFEILKP</sequence>
<feature type="compositionally biased region" description="Low complexity" evidence="1">
    <location>
        <begin position="704"/>
        <end position="714"/>
    </location>
</feature>
<evidence type="ECO:0000256" key="2">
    <source>
        <dbReference type="SAM" id="SignalP"/>
    </source>
</evidence>
<evidence type="ECO:0000256" key="1">
    <source>
        <dbReference type="SAM" id="MobiDB-lite"/>
    </source>
</evidence>
<evidence type="ECO:0000313" key="3">
    <source>
        <dbReference type="EnsemblMetazoa" id="XP_014253751.1"/>
    </source>
</evidence>
<feature type="compositionally biased region" description="Low complexity" evidence="1">
    <location>
        <begin position="282"/>
        <end position="306"/>
    </location>
</feature>
<feature type="region of interest" description="Disordered" evidence="1">
    <location>
        <begin position="282"/>
        <end position="326"/>
    </location>
</feature>
<reference evidence="3" key="1">
    <citation type="submission" date="2022-01" db="UniProtKB">
        <authorList>
            <consortium name="EnsemblMetazoa"/>
        </authorList>
    </citation>
    <scope>IDENTIFICATION</scope>
</reference>
<feature type="compositionally biased region" description="Polar residues" evidence="1">
    <location>
        <begin position="307"/>
        <end position="326"/>
    </location>
</feature>
<feature type="chain" id="PRO_5036269627" evidence="2">
    <location>
        <begin position="24"/>
        <end position="819"/>
    </location>
</feature>
<dbReference type="OrthoDB" id="76388at2759"/>
<gene>
    <name evidence="3" type="primary">106669018</name>
</gene>
<dbReference type="EnsemblMetazoa" id="XM_014398266.1">
    <property type="protein sequence ID" value="XP_014253752.1"/>
    <property type="gene ID" value="LOC106669018"/>
</dbReference>
<dbReference type="KEGG" id="clec:106669018"/>
<accession>A0A8I6TG24</accession>
<feature type="region of interest" description="Disordered" evidence="1">
    <location>
        <begin position="123"/>
        <end position="226"/>
    </location>
</feature>
<dbReference type="Proteomes" id="UP000494040">
    <property type="component" value="Unassembled WGS sequence"/>
</dbReference>
<name>A0A8I6TG24_CIMLE</name>
<dbReference type="AlphaFoldDB" id="A0A8I6TG24"/>
<feature type="region of interest" description="Disordered" evidence="1">
    <location>
        <begin position="696"/>
        <end position="740"/>
    </location>
</feature>
<dbReference type="OMA" id="SEREHYN"/>
<dbReference type="EnsemblMetazoa" id="XM_014398265.2">
    <property type="protein sequence ID" value="XP_014253751.1"/>
    <property type="gene ID" value="LOC106669018"/>
</dbReference>
<proteinExistence type="predicted"/>
<organism evidence="3 4">
    <name type="scientific">Cimex lectularius</name>
    <name type="common">Bed bug</name>
    <name type="synonym">Acanthia lectularia</name>
    <dbReference type="NCBI Taxonomy" id="79782"/>
    <lineage>
        <taxon>Eukaryota</taxon>
        <taxon>Metazoa</taxon>
        <taxon>Ecdysozoa</taxon>
        <taxon>Arthropoda</taxon>
        <taxon>Hexapoda</taxon>
        <taxon>Insecta</taxon>
        <taxon>Pterygota</taxon>
        <taxon>Neoptera</taxon>
        <taxon>Paraneoptera</taxon>
        <taxon>Hemiptera</taxon>
        <taxon>Heteroptera</taxon>
        <taxon>Panheteroptera</taxon>
        <taxon>Cimicomorpha</taxon>
        <taxon>Cimicidae</taxon>
        <taxon>Cimex</taxon>
    </lineage>
</organism>
<feature type="signal peptide" evidence="2">
    <location>
        <begin position="1"/>
        <end position="23"/>
    </location>
</feature>
<protein>
    <submittedName>
        <fullName evidence="3">Uncharacterized protein</fullName>
    </submittedName>
</protein>
<evidence type="ECO:0000313" key="4">
    <source>
        <dbReference type="Proteomes" id="UP000494040"/>
    </source>
</evidence>
<feature type="region of interest" description="Disordered" evidence="1">
    <location>
        <begin position="797"/>
        <end position="819"/>
    </location>
</feature>